<keyword evidence="2" id="KW-1185">Reference proteome</keyword>
<comment type="caution">
    <text evidence="1">The sequence shown here is derived from an EMBL/GenBank/DDBJ whole genome shotgun (WGS) entry which is preliminary data.</text>
</comment>
<protein>
    <submittedName>
        <fullName evidence="1">Uncharacterized protein</fullName>
    </submittedName>
</protein>
<evidence type="ECO:0000313" key="1">
    <source>
        <dbReference type="EMBL" id="RFU76892.1"/>
    </source>
</evidence>
<name>A0A395NLC2_TRIAR</name>
<gene>
    <name evidence="1" type="ORF">TARUN_5342</name>
</gene>
<dbReference type="Proteomes" id="UP000266272">
    <property type="component" value="Unassembled WGS sequence"/>
</dbReference>
<accession>A0A395NLC2</accession>
<dbReference type="AlphaFoldDB" id="A0A395NLC2"/>
<organism evidence="1 2">
    <name type="scientific">Trichoderma arundinaceum</name>
    <dbReference type="NCBI Taxonomy" id="490622"/>
    <lineage>
        <taxon>Eukaryota</taxon>
        <taxon>Fungi</taxon>
        <taxon>Dikarya</taxon>
        <taxon>Ascomycota</taxon>
        <taxon>Pezizomycotina</taxon>
        <taxon>Sordariomycetes</taxon>
        <taxon>Hypocreomycetidae</taxon>
        <taxon>Hypocreales</taxon>
        <taxon>Hypocreaceae</taxon>
        <taxon>Trichoderma</taxon>
    </lineage>
</organism>
<dbReference type="EMBL" id="PXOA01000321">
    <property type="protein sequence ID" value="RFU76892.1"/>
    <property type="molecule type" value="Genomic_DNA"/>
</dbReference>
<reference evidence="1 2" key="1">
    <citation type="journal article" date="2018" name="PLoS Pathog.">
        <title>Evolution of structural diversity of trichothecenes, a family of toxins produced by plant pathogenic and entomopathogenic fungi.</title>
        <authorList>
            <person name="Proctor R.H."/>
            <person name="McCormick S.P."/>
            <person name="Kim H.S."/>
            <person name="Cardoza R.E."/>
            <person name="Stanley A.M."/>
            <person name="Lindo L."/>
            <person name="Kelly A."/>
            <person name="Brown D.W."/>
            <person name="Lee T."/>
            <person name="Vaughan M.M."/>
            <person name="Alexander N.J."/>
            <person name="Busman M."/>
            <person name="Gutierrez S."/>
        </authorList>
    </citation>
    <scope>NUCLEOTIDE SEQUENCE [LARGE SCALE GENOMIC DNA]</scope>
    <source>
        <strain evidence="1 2">IBT 40837</strain>
    </source>
</reference>
<proteinExistence type="predicted"/>
<evidence type="ECO:0000313" key="2">
    <source>
        <dbReference type="Proteomes" id="UP000266272"/>
    </source>
</evidence>
<sequence>MKATQRVIFHINYAKSVYDIYVGAAKAMVASDGLRDVLSEACGLESSEYDLPTWAADWSITQRSWEAIYTTAWSILINLLPPDFAGPSTFSASTLNSPPKFGASNMLIVNGVVYGQIKGLTSRYPVSSSNTATSAIGLAKEVGHWLESCDSLAEDCIAGMSPGTSNKQDMFW</sequence>